<feature type="signal peptide" evidence="1">
    <location>
        <begin position="1"/>
        <end position="21"/>
    </location>
</feature>
<dbReference type="EMBL" id="QEXV01000007">
    <property type="protein sequence ID" value="PWE16399.1"/>
    <property type="molecule type" value="Genomic_DNA"/>
</dbReference>
<comment type="caution">
    <text evidence="2">The sequence shown here is derived from an EMBL/GenBank/DDBJ whole genome shotgun (WGS) entry which is preliminary data.</text>
</comment>
<sequence length="256" mass="27084">MRTLLSAFIALLTLTAAGAHAEETRVSVFARSADAKFIGDGMGGMTVVLENADTGEVLASGVTRGGTGDTGLLVPETRERYADIVTEDAARFTATLDIERPMRVRATVAGPNGQRQAGAEASQVRWILPGRHLEGDLGWIVEVPGLAVDILSPPAHQYVSGGPETMEIAANVVFLCGCGTSPEGVWDADALDIVAEVRRDGAVTATHELDYAGERSQYAVEIDASEPGLYTVTVTAFDRRTGNSGADFTSFIIREE</sequence>
<dbReference type="RefSeq" id="WP_109253901.1">
    <property type="nucleotide sequence ID" value="NZ_QEXV01000007.1"/>
</dbReference>
<keyword evidence="3" id="KW-1185">Reference proteome</keyword>
<evidence type="ECO:0000256" key="1">
    <source>
        <dbReference type="SAM" id="SignalP"/>
    </source>
</evidence>
<evidence type="ECO:0000313" key="2">
    <source>
        <dbReference type="EMBL" id="PWE16399.1"/>
    </source>
</evidence>
<organism evidence="2 3">
    <name type="scientific">Marinicauda salina</name>
    <dbReference type="NCBI Taxonomy" id="2135793"/>
    <lineage>
        <taxon>Bacteria</taxon>
        <taxon>Pseudomonadati</taxon>
        <taxon>Pseudomonadota</taxon>
        <taxon>Alphaproteobacteria</taxon>
        <taxon>Maricaulales</taxon>
        <taxon>Maricaulaceae</taxon>
        <taxon>Marinicauda</taxon>
    </lineage>
</organism>
<keyword evidence="1" id="KW-0732">Signal</keyword>
<feature type="chain" id="PRO_5015737772" evidence="1">
    <location>
        <begin position="22"/>
        <end position="256"/>
    </location>
</feature>
<dbReference type="Proteomes" id="UP000245168">
    <property type="component" value="Unassembled WGS sequence"/>
</dbReference>
<gene>
    <name evidence="2" type="ORF">DDZ18_13335</name>
</gene>
<dbReference type="OrthoDB" id="9770889at2"/>
<reference evidence="3" key="1">
    <citation type="submission" date="2018-05" db="EMBL/GenBank/DDBJ databases">
        <authorList>
            <person name="Liu B.-T."/>
        </authorList>
    </citation>
    <scope>NUCLEOTIDE SEQUENCE [LARGE SCALE GENOMIC DNA]</scope>
    <source>
        <strain evidence="3">WD6-1</strain>
    </source>
</reference>
<proteinExistence type="predicted"/>
<protein>
    <submittedName>
        <fullName evidence="2">Uncharacterized protein</fullName>
    </submittedName>
</protein>
<evidence type="ECO:0000313" key="3">
    <source>
        <dbReference type="Proteomes" id="UP000245168"/>
    </source>
</evidence>
<name>A0A2U2BQX9_9PROT</name>
<accession>A0A2U2BQX9</accession>
<dbReference type="AlphaFoldDB" id="A0A2U2BQX9"/>